<evidence type="ECO:0008006" key="3">
    <source>
        <dbReference type="Google" id="ProtNLM"/>
    </source>
</evidence>
<protein>
    <recommendedName>
        <fullName evidence="3">Xylose isomerase-like TIM barrel domain-containing protein</fullName>
    </recommendedName>
</protein>
<evidence type="ECO:0000313" key="1">
    <source>
        <dbReference type="EMBL" id="MBC2650914.1"/>
    </source>
</evidence>
<dbReference type="EMBL" id="JACLAU010000003">
    <property type="protein sequence ID" value="MBC2650914.1"/>
    <property type="molecule type" value="Genomic_DNA"/>
</dbReference>
<sequence length="73" mass="8180">MHVKDVARGNKVNHEIEMTPAEVGSGVFDWKRILPAAHRAGVEHYFVEQEPPFSMPRIDSAAKSYTFLAELVA</sequence>
<dbReference type="RefSeq" id="WP_185682328.1">
    <property type="nucleotide sequence ID" value="NZ_JACLAU010000003.1"/>
</dbReference>
<dbReference type="Gene3D" id="3.20.20.150">
    <property type="entry name" value="Divalent-metal-dependent TIM barrel enzymes"/>
    <property type="match status" value="1"/>
</dbReference>
<dbReference type="SUPFAM" id="SSF51658">
    <property type="entry name" value="Xylose isomerase-like"/>
    <property type="match status" value="1"/>
</dbReference>
<gene>
    <name evidence="1" type="ORF">H7F49_04295</name>
</gene>
<dbReference type="Proteomes" id="UP000520156">
    <property type="component" value="Unassembled WGS sequence"/>
</dbReference>
<name>A0A7X1KB68_9SPHN</name>
<accession>A0A7X1KB68</accession>
<evidence type="ECO:0000313" key="2">
    <source>
        <dbReference type="Proteomes" id="UP000520156"/>
    </source>
</evidence>
<dbReference type="InterPro" id="IPR036237">
    <property type="entry name" value="Xyl_isomerase-like_sf"/>
</dbReference>
<keyword evidence="2" id="KW-1185">Reference proteome</keyword>
<proteinExistence type="predicted"/>
<dbReference type="AlphaFoldDB" id="A0A7X1KB68"/>
<organism evidence="1 2">
    <name type="scientific">Novosphingobium aerophilum</name>
    <dbReference type="NCBI Taxonomy" id="2839843"/>
    <lineage>
        <taxon>Bacteria</taxon>
        <taxon>Pseudomonadati</taxon>
        <taxon>Pseudomonadota</taxon>
        <taxon>Alphaproteobacteria</taxon>
        <taxon>Sphingomonadales</taxon>
        <taxon>Sphingomonadaceae</taxon>
        <taxon>Novosphingobium</taxon>
    </lineage>
</organism>
<reference evidence="1 2" key="1">
    <citation type="submission" date="2020-08" db="EMBL/GenBank/DDBJ databases">
        <title>The genome sequence of Novosphingobium flavum 4Y4.</title>
        <authorList>
            <person name="Liu Y."/>
        </authorList>
    </citation>
    <scope>NUCLEOTIDE SEQUENCE [LARGE SCALE GENOMIC DNA]</scope>
    <source>
        <strain evidence="1 2">4Y4</strain>
    </source>
</reference>
<comment type="caution">
    <text evidence="1">The sequence shown here is derived from an EMBL/GenBank/DDBJ whole genome shotgun (WGS) entry which is preliminary data.</text>
</comment>